<evidence type="ECO:0000256" key="2">
    <source>
        <dbReference type="ARBA" id="ARBA00009810"/>
    </source>
</evidence>
<comment type="caution">
    <text evidence="9">The sequence shown here is derived from an EMBL/GenBank/DDBJ whole genome shotgun (WGS) entry which is preliminary data.</text>
</comment>
<dbReference type="GO" id="GO:0009279">
    <property type="term" value="C:cell outer membrane"/>
    <property type="evidence" value="ECO:0007669"/>
    <property type="project" value="UniProtKB-SubCell"/>
</dbReference>
<dbReference type="Gene3D" id="2.40.170.20">
    <property type="entry name" value="TonB-dependent receptor, beta-barrel domain"/>
    <property type="match status" value="1"/>
</dbReference>
<evidence type="ECO:0000313" key="10">
    <source>
        <dbReference type="Proteomes" id="UP000297729"/>
    </source>
</evidence>
<evidence type="ECO:0000256" key="4">
    <source>
        <dbReference type="ARBA" id="ARBA00023237"/>
    </source>
</evidence>
<proteinExistence type="inferred from homology"/>
<name>A0A4Y9SD45_9BURK</name>
<keyword evidence="3 5" id="KW-0472">Membrane</keyword>
<feature type="chain" id="PRO_5021347977" evidence="6">
    <location>
        <begin position="21"/>
        <end position="1020"/>
    </location>
</feature>
<feature type="domain" description="TonB-dependent receptor-like beta-barrel" evidence="7">
    <location>
        <begin position="409"/>
        <end position="988"/>
    </location>
</feature>
<dbReference type="PANTHER" id="PTHR47234:SF2">
    <property type="entry name" value="TONB-DEPENDENT RECEPTOR"/>
    <property type="match status" value="1"/>
</dbReference>
<comment type="similarity">
    <text evidence="2 5">Belongs to the TonB-dependent receptor family.</text>
</comment>
<evidence type="ECO:0000256" key="3">
    <source>
        <dbReference type="ARBA" id="ARBA00023136"/>
    </source>
</evidence>
<dbReference type="InterPro" id="IPR000531">
    <property type="entry name" value="Beta-barrel_TonB"/>
</dbReference>
<keyword evidence="6" id="KW-0732">Signal</keyword>
<keyword evidence="5" id="KW-0798">TonB box</keyword>
<dbReference type="EMBL" id="SPVG01000183">
    <property type="protein sequence ID" value="TFW18417.1"/>
    <property type="molecule type" value="Genomic_DNA"/>
</dbReference>
<keyword evidence="9" id="KW-0675">Receptor</keyword>
<dbReference type="InterPro" id="IPR037066">
    <property type="entry name" value="Plug_dom_sf"/>
</dbReference>
<comment type="subcellular location">
    <subcellularLocation>
        <location evidence="1 5">Cell outer membrane</location>
    </subcellularLocation>
</comment>
<dbReference type="Gene3D" id="2.170.130.10">
    <property type="entry name" value="TonB-dependent receptor, plug domain"/>
    <property type="match status" value="1"/>
</dbReference>
<evidence type="ECO:0000256" key="5">
    <source>
        <dbReference type="RuleBase" id="RU003357"/>
    </source>
</evidence>
<dbReference type="SUPFAM" id="SSF56935">
    <property type="entry name" value="Porins"/>
    <property type="match status" value="1"/>
</dbReference>
<dbReference type="AlphaFoldDB" id="A0A4Y9SD45"/>
<dbReference type="Pfam" id="PF00593">
    <property type="entry name" value="TonB_dep_Rec_b-barrel"/>
    <property type="match status" value="1"/>
</dbReference>
<dbReference type="InterPro" id="IPR012910">
    <property type="entry name" value="Plug_dom"/>
</dbReference>
<keyword evidence="4" id="KW-0998">Cell outer membrane</keyword>
<evidence type="ECO:0000256" key="1">
    <source>
        <dbReference type="ARBA" id="ARBA00004442"/>
    </source>
</evidence>
<reference evidence="9 10" key="1">
    <citation type="submission" date="2019-03" db="EMBL/GenBank/DDBJ databases">
        <title>Draft Genome Sequence of Duganella callidus sp. nov., a Novel Duganella Species Isolated from Cultivated Soil.</title>
        <authorList>
            <person name="Raths R."/>
            <person name="Peta V."/>
            <person name="Bucking H."/>
        </authorList>
    </citation>
    <scope>NUCLEOTIDE SEQUENCE [LARGE SCALE GENOMIC DNA]</scope>
    <source>
        <strain evidence="9 10">DN04</strain>
    </source>
</reference>
<dbReference type="InterPro" id="IPR036942">
    <property type="entry name" value="Beta-barrel_TonB_sf"/>
</dbReference>
<evidence type="ECO:0000259" key="7">
    <source>
        <dbReference type="Pfam" id="PF00593"/>
    </source>
</evidence>
<dbReference type="OrthoDB" id="183532at2"/>
<dbReference type="Pfam" id="PF07715">
    <property type="entry name" value="Plug"/>
    <property type="match status" value="1"/>
</dbReference>
<evidence type="ECO:0000313" key="9">
    <source>
        <dbReference type="EMBL" id="TFW18417.1"/>
    </source>
</evidence>
<evidence type="ECO:0000259" key="8">
    <source>
        <dbReference type="Pfam" id="PF07715"/>
    </source>
</evidence>
<protein>
    <submittedName>
        <fullName evidence="9">TonB-dependent receptor</fullName>
    </submittedName>
</protein>
<evidence type="ECO:0000256" key="6">
    <source>
        <dbReference type="SAM" id="SignalP"/>
    </source>
</evidence>
<dbReference type="Proteomes" id="UP000297729">
    <property type="component" value="Unassembled WGS sequence"/>
</dbReference>
<feature type="signal peptide" evidence="6">
    <location>
        <begin position="1"/>
        <end position="20"/>
    </location>
</feature>
<feature type="domain" description="TonB-dependent receptor plug" evidence="8">
    <location>
        <begin position="45"/>
        <end position="170"/>
    </location>
</feature>
<gene>
    <name evidence="9" type="ORF">E4L98_18335</name>
</gene>
<sequence>MELKCRQLLWGVAMCSAAAAAQEPAKPADEMVKVTVVGTSIKGAKISTALPVSVVTADEIAATGAVDGDDLMRQIPQLGDVFFNPTNQAQTSNTARGDVSSIDLRGAGLGDTLVLLNGRRLVTHPTSNGNNTVPLITYNSSAIPASGLHSVEILLDGAGAIYGSDAVAGVVNTVMKSDFNGLTISAQYGHAESTSRSELNTNIFGGKNFADGRGNVSLSLNVLNRSHQNPSDMPFTADQDKRALFAGTPWASSSVPDGRGGQSSWINGSVFNGTAPVTTAIRQGTTALTTAAGAFHLQPNTIAGCVTQLGNGLCLGTGGNNQNANAPGNILRYNNAANDYITVSPAIQRQNLFLTGHYDVDDNTTLYGEVGVYHATAQTLTTQPTSLVAVGVPASNYYNPFGPVTFADGTPNPNRLPGLTNVPASGLPLTFTNYRFNDYGPDHVDVENYQYRYLVGLKGSKAGFDYDTGLLYSYATATDISDGVDSNALYKQLALSTPDAYNPFNGSCLNGMGGGDCTPSSKAALDATRIRVKRADRTGLLLADFKLSRRDLFTLPAGDVGVAFGVEVRHETQEDNRDPHVNGSMPFYDAVTGLTQPSSATGVNITPSSKGSRTVEGAFLEFAVPAISPAMKIPLVKAVNFQLAGRYEHYSDFGSVSKPKIAMSWDVNDSVRLRASYSQGFKAPNLETTADYTYGRASSVTDYFKCEVDVRAGRLTNFSACSRVPGVRYFISGNPKLGPETSTTSNIGIVLQPNWLPAELGRFTVALDRWRIDQMGIVGTLGLSNVSAADYLSRVSGGAGDPRIIRAAPNADDVAAFAGTGLTPVGNIIDVKDTFLNLQPQHISGYDLTMNWRKRTAAWGSFDGNLNVAYMDQYTRSPLSGIGDLLTARAQGVLNAALPLSDLENDQLRNYGHPEIKVAANLTWKLAAWQVGVSGNYIGSVYDTGLLTTDGKPWREAGQTLWNGYVQYKLDTGRWLQDARVKLGARNLFDKLPPLAQGGYNGGLYNPYGRYLYLNLSTTF</sequence>
<organism evidence="9 10">
    <name type="scientific">Duganella callida</name>
    <dbReference type="NCBI Taxonomy" id="2561932"/>
    <lineage>
        <taxon>Bacteria</taxon>
        <taxon>Pseudomonadati</taxon>
        <taxon>Pseudomonadota</taxon>
        <taxon>Betaproteobacteria</taxon>
        <taxon>Burkholderiales</taxon>
        <taxon>Oxalobacteraceae</taxon>
        <taxon>Telluria group</taxon>
        <taxon>Duganella</taxon>
    </lineage>
</organism>
<keyword evidence="10" id="KW-1185">Reference proteome</keyword>
<dbReference type="PANTHER" id="PTHR47234">
    <property type="match status" value="1"/>
</dbReference>
<accession>A0A4Y9SD45</accession>